<evidence type="ECO:0000313" key="1">
    <source>
        <dbReference type="EMBL" id="OGD65167.1"/>
    </source>
</evidence>
<comment type="caution">
    <text evidence="1">The sequence shown here is derived from an EMBL/GenBank/DDBJ whole genome shotgun (WGS) entry which is preliminary data.</text>
</comment>
<accession>A0A1F5ECJ2</accession>
<dbReference type="EMBL" id="MEZY01000015">
    <property type="protein sequence ID" value="OGD65167.1"/>
    <property type="molecule type" value="Genomic_DNA"/>
</dbReference>
<protein>
    <submittedName>
        <fullName evidence="1">Uncharacterized protein</fullName>
    </submittedName>
</protein>
<reference evidence="1 2" key="1">
    <citation type="journal article" date="2016" name="Nat. Commun.">
        <title>Thousands of microbial genomes shed light on interconnected biogeochemical processes in an aquifer system.</title>
        <authorList>
            <person name="Anantharaman K."/>
            <person name="Brown C.T."/>
            <person name="Hug L.A."/>
            <person name="Sharon I."/>
            <person name="Castelle C.J."/>
            <person name="Probst A.J."/>
            <person name="Thomas B.C."/>
            <person name="Singh A."/>
            <person name="Wilkins M.J."/>
            <person name="Karaoz U."/>
            <person name="Brodie E.L."/>
            <person name="Williams K.H."/>
            <person name="Hubbard S.S."/>
            <person name="Banfield J.F."/>
        </authorList>
    </citation>
    <scope>NUCLEOTIDE SEQUENCE [LARGE SCALE GENOMIC DNA]</scope>
</reference>
<gene>
    <name evidence="1" type="ORF">A2215_02455</name>
</gene>
<evidence type="ECO:0000313" key="2">
    <source>
        <dbReference type="Proteomes" id="UP000178583"/>
    </source>
</evidence>
<sequence>MLATLSKVDAEEAERATSELAGSMTREMVVDLANIIGNVQTPKEYFTAAACLFSFSEDDEWCELLQDPELNAVVFCALVDALTTRYQIDETAPSVLAALDEFITEHGLTKDVYLEAMPILRAKARSAEPELRHHLYEVMNRLMYNFETTGVTEEFCPDDETPEISRGWYSIAGRVAEFYPATTIVMYLADGARVTIEVDENGMFPGSQN</sequence>
<proteinExistence type="predicted"/>
<name>A0A1F5ECJ2_9BACT</name>
<organism evidence="1 2">
    <name type="scientific">Candidatus Berkelbacteria bacterium RIFOXYA2_FULL_43_10</name>
    <dbReference type="NCBI Taxonomy" id="1797472"/>
    <lineage>
        <taxon>Bacteria</taxon>
        <taxon>Candidatus Berkelbacteria</taxon>
    </lineage>
</organism>
<dbReference type="Proteomes" id="UP000178583">
    <property type="component" value="Unassembled WGS sequence"/>
</dbReference>
<dbReference type="AlphaFoldDB" id="A0A1F5ECJ2"/>